<dbReference type="Pfam" id="PF25994">
    <property type="entry name" value="HH_AprE"/>
    <property type="match status" value="1"/>
</dbReference>
<dbReference type="GO" id="GO:0009306">
    <property type="term" value="P:protein secretion"/>
    <property type="evidence" value="ECO:0007669"/>
    <property type="project" value="InterPro"/>
</dbReference>
<dbReference type="PRINTS" id="PR01490">
    <property type="entry name" value="RTXTOXIND"/>
</dbReference>
<keyword evidence="10" id="KW-0175">Coiled coil</keyword>
<dbReference type="PANTHER" id="PTHR30386">
    <property type="entry name" value="MEMBRANE FUSION SUBUNIT OF EMRAB-TOLC MULTIDRUG EFFLUX PUMP"/>
    <property type="match status" value="1"/>
</dbReference>
<dbReference type="NCBIfam" id="TIGR01843">
    <property type="entry name" value="type_I_hlyD"/>
    <property type="match status" value="1"/>
</dbReference>
<protein>
    <recommendedName>
        <fullName evidence="9">Membrane fusion protein (MFP) family protein</fullName>
    </recommendedName>
</protein>
<dbReference type="Proteomes" id="UP000809337">
    <property type="component" value="Unassembled WGS sequence"/>
</dbReference>
<dbReference type="InterPro" id="IPR006144">
    <property type="entry name" value="Secretion_HlyD_CS"/>
</dbReference>
<sequence>MAQKPSPRPVKIMGYLIVIVTFGVLGAWASFAKLDSAVFAPGTISLEGNRKVVQHFEGGIVQNIFVREADTVKEGDVLLRLNDIEARSNLEAIETRMDVARIVEARLLAERGVSDEISLPADLNPEEASTAVTFAFKDQQDLFEDRRSILKSRLDILSSRIEQTNSQIKGLELQKSASDRRVENFTEMVTRMRSGQEMGLIQTNTLSQREDELISIEASLGGLISEIAQAKNVINETEFEMLQIKQEYRERASNELEEVRAEIAELAQRHNIASDVLDRTEIRAPGSGTIQNLKVHTVGSVVRPGDILMELVPEDEELVVNARVSPLDVDNVVPGLSAEVRFTAFKTRLTPILLGKINSVSNDVITPDNPQEAPYYLARIDVEELDIPEEISGRLTAGMPADVIITTGERTVINFIVSPLLDAVRKSLIEE</sequence>
<dbReference type="GO" id="GO:0005886">
    <property type="term" value="C:plasma membrane"/>
    <property type="evidence" value="ECO:0007669"/>
    <property type="project" value="UniProtKB-SubCell"/>
</dbReference>
<dbReference type="RefSeq" id="WP_231036645.1">
    <property type="nucleotide sequence ID" value="NZ_JAJNGX010000059.1"/>
</dbReference>
<comment type="caution">
    <text evidence="13">The sequence shown here is derived from an EMBL/GenBank/DDBJ whole genome shotgun (WGS) entry which is preliminary data.</text>
</comment>
<dbReference type="AlphaFoldDB" id="A0A9Q2NT67"/>
<keyword evidence="4 9" id="KW-1003">Cell membrane</keyword>
<reference evidence="13" key="1">
    <citation type="submission" date="2021-01" db="EMBL/GenBank/DDBJ databases">
        <title>Diatom-associated Roseobacters Show Island Model of Population Structure.</title>
        <authorList>
            <person name="Qu L."/>
            <person name="Feng X."/>
            <person name="Chen Y."/>
            <person name="Li L."/>
            <person name="Wang X."/>
            <person name="Hu Z."/>
            <person name="Wang H."/>
            <person name="Luo H."/>
        </authorList>
    </citation>
    <scope>NUCLEOTIDE SEQUENCE</scope>
    <source>
        <strain evidence="13">SM26-45</strain>
    </source>
</reference>
<evidence type="ECO:0000259" key="11">
    <source>
        <dbReference type="Pfam" id="PF25994"/>
    </source>
</evidence>
<comment type="subcellular location">
    <subcellularLocation>
        <location evidence="1 9">Cell inner membrane</location>
        <topology evidence="1 9">Single-pass membrane protein</topology>
    </subcellularLocation>
</comment>
<evidence type="ECO:0000256" key="6">
    <source>
        <dbReference type="ARBA" id="ARBA00022692"/>
    </source>
</evidence>
<evidence type="ECO:0000256" key="3">
    <source>
        <dbReference type="ARBA" id="ARBA00022448"/>
    </source>
</evidence>
<feature type="coiled-coil region" evidence="10">
    <location>
        <begin position="227"/>
        <end position="276"/>
    </location>
</feature>
<dbReference type="PROSITE" id="PS00543">
    <property type="entry name" value="HLYD_FAMILY"/>
    <property type="match status" value="1"/>
</dbReference>
<organism evidence="13 14">
    <name type="scientific">Pseudosulfitobacter pseudonitzschiae</name>
    <dbReference type="NCBI Taxonomy" id="1402135"/>
    <lineage>
        <taxon>Bacteria</taxon>
        <taxon>Pseudomonadati</taxon>
        <taxon>Pseudomonadota</taxon>
        <taxon>Alphaproteobacteria</taxon>
        <taxon>Rhodobacterales</taxon>
        <taxon>Roseobacteraceae</taxon>
        <taxon>Pseudosulfitobacter</taxon>
    </lineage>
</organism>
<evidence type="ECO:0000256" key="1">
    <source>
        <dbReference type="ARBA" id="ARBA00004377"/>
    </source>
</evidence>
<keyword evidence="5 9" id="KW-0997">Cell inner membrane</keyword>
<dbReference type="EMBL" id="JAFBWN010000059">
    <property type="protein sequence ID" value="MBM2357725.1"/>
    <property type="molecule type" value="Genomic_DNA"/>
</dbReference>
<evidence type="ECO:0000256" key="7">
    <source>
        <dbReference type="ARBA" id="ARBA00022989"/>
    </source>
</evidence>
<dbReference type="Pfam" id="PF26002">
    <property type="entry name" value="Beta-barrel_AprE"/>
    <property type="match status" value="1"/>
</dbReference>
<dbReference type="InterPro" id="IPR058982">
    <property type="entry name" value="Beta-barrel_AprE"/>
</dbReference>
<comment type="similarity">
    <text evidence="2 9">Belongs to the membrane fusion protein (MFP) (TC 8.A.1) family.</text>
</comment>
<evidence type="ECO:0000313" key="13">
    <source>
        <dbReference type="EMBL" id="MBM2357725.1"/>
    </source>
</evidence>
<evidence type="ECO:0000256" key="4">
    <source>
        <dbReference type="ARBA" id="ARBA00022475"/>
    </source>
</evidence>
<keyword evidence="7 9" id="KW-1133">Transmembrane helix</keyword>
<keyword evidence="3 9" id="KW-0813">Transport</keyword>
<dbReference type="PANTHER" id="PTHR30386:SF17">
    <property type="entry name" value="ALKALINE PROTEASE SECRETION PROTEIN APRE"/>
    <property type="match status" value="1"/>
</dbReference>
<name>A0A9Q2NT67_9RHOB</name>
<evidence type="ECO:0000256" key="9">
    <source>
        <dbReference type="RuleBase" id="RU365093"/>
    </source>
</evidence>
<dbReference type="InterPro" id="IPR058781">
    <property type="entry name" value="HH_AprE-like"/>
</dbReference>
<keyword evidence="8 9" id="KW-0472">Membrane</keyword>
<proteinExistence type="inferred from homology"/>
<feature type="domain" description="AprE-like long alpha-helical hairpin" evidence="11">
    <location>
        <begin position="86"/>
        <end position="276"/>
    </location>
</feature>
<dbReference type="Gene3D" id="2.40.50.100">
    <property type="match status" value="1"/>
</dbReference>
<dbReference type="InterPro" id="IPR050739">
    <property type="entry name" value="MFP"/>
</dbReference>
<feature type="transmembrane region" description="Helical" evidence="9">
    <location>
        <begin position="12"/>
        <end position="31"/>
    </location>
</feature>
<evidence type="ECO:0000256" key="8">
    <source>
        <dbReference type="ARBA" id="ARBA00023136"/>
    </source>
</evidence>
<accession>A0A9Q2NT67</accession>
<dbReference type="InterPro" id="IPR010129">
    <property type="entry name" value="T1SS_HlyD"/>
</dbReference>
<evidence type="ECO:0000256" key="5">
    <source>
        <dbReference type="ARBA" id="ARBA00022519"/>
    </source>
</evidence>
<feature type="domain" description="AprE-like beta-barrel" evidence="12">
    <location>
        <begin position="318"/>
        <end position="408"/>
    </location>
</feature>
<gene>
    <name evidence="13" type="ORF">JQX14_24625</name>
</gene>
<keyword evidence="6 9" id="KW-0812">Transmembrane</keyword>
<evidence type="ECO:0000256" key="10">
    <source>
        <dbReference type="SAM" id="Coils"/>
    </source>
</evidence>
<evidence type="ECO:0000313" key="14">
    <source>
        <dbReference type="Proteomes" id="UP000809337"/>
    </source>
</evidence>
<dbReference type="Gene3D" id="2.40.30.170">
    <property type="match status" value="1"/>
</dbReference>
<evidence type="ECO:0000259" key="12">
    <source>
        <dbReference type="Pfam" id="PF26002"/>
    </source>
</evidence>
<evidence type="ECO:0000256" key="2">
    <source>
        <dbReference type="ARBA" id="ARBA00009477"/>
    </source>
</evidence>